<dbReference type="EMBL" id="CM042016">
    <property type="protein sequence ID" value="KAI3698842.1"/>
    <property type="molecule type" value="Genomic_DNA"/>
</dbReference>
<evidence type="ECO:0000313" key="1">
    <source>
        <dbReference type="EMBL" id="KAI3698842.1"/>
    </source>
</evidence>
<sequence>MKTKSTVVFEDNRNHRDLVGQTTLILRVVYKQDPIGRIYMCSMWSTCKAYLSSPSQTLKKPHQFHKYSFRLLCLDPFAVSSVHPN</sequence>
<name>A0ACB8ZLH9_CICIN</name>
<protein>
    <submittedName>
        <fullName evidence="1">Uncharacterized protein</fullName>
    </submittedName>
</protein>
<comment type="caution">
    <text evidence="1">The sequence shown here is derived from an EMBL/GenBank/DDBJ whole genome shotgun (WGS) entry which is preliminary data.</text>
</comment>
<organism evidence="1 2">
    <name type="scientific">Cichorium intybus</name>
    <name type="common">Chicory</name>
    <dbReference type="NCBI Taxonomy" id="13427"/>
    <lineage>
        <taxon>Eukaryota</taxon>
        <taxon>Viridiplantae</taxon>
        <taxon>Streptophyta</taxon>
        <taxon>Embryophyta</taxon>
        <taxon>Tracheophyta</taxon>
        <taxon>Spermatophyta</taxon>
        <taxon>Magnoliopsida</taxon>
        <taxon>eudicotyledons</taxon>
        <taxon>Gunneridae</taxon>
        <taxon>Pentapetalae</taxon>
        <taxon>asterids</taxon>
        <taxon>campanulids</taxon>
        <taxon>Asterales</taxon>
        <taxon>Asteraceae</taxon>
        <taxon>Cichorioideae</taxon>
        <taxon>Cichorieae</taxon>
        <taxon>Cichoriinae</taxon>
        <taxon>Cichorium</taxon>
    </lineage>
</organism>
<accession>A0ACB8ZLH9</accession>
<keyword evidence="2" id="KW-1185">Reference proteome</keyword>
<reference evidence="2" key="1">
    <citation type="journal article" date="2022" name="Mol. Ecol. Resour.">
        <title>The genomes of chicory, endive, great burdock and yacon provide insights into Asteraceae palaeo-polyploidization history and plant inulin production.</title>
        <authorList>
            <person name="Fan W."/>
            <person name="Wang S."/>
            <person name="Wang H."/>
            <person name="Wang A."/>
            <person name="Jiang F."/>
            <person name="Liu H."/>
            <person name="Zhao H."/>
            <person name="Xu D."/>
            <person name="Zhang Y."/>
        </authorList>
    </citation>
    <scope>NUCLEOTIDE SEQUENCE [LARGE SCALE GENOMIC DNA]</scope>
    <source>
        <strain evidence="2">cv. Punajuju</strain>
    </source>
</reference>
<dbReference type="Proteomes" id="UP001055811">
    <property type="component" value="Linkage Group LG08"/>
</dbReference>
<proteinExistence type="predicted"/>
<gene>
    <name evidence="1" type="ORF">L2E82_42701</name>
</gene>
<evidence type="ECO:0000313" key="2">
    <source>
        <dbReference type="Proteomes" id="UP001055811"/>
    </source>
</evidence>
<reference evidence="1 2" key="2">
    <citation type="journal article" date="2022" name="Mol. Ecol. Resour.">
        <title>The genomes of chicory, endive, great burdock and yacon provide insights into Asteraceae paleo-polyploidization history and plant inulin production.</title>
        <authorList>
            <person name="Fan W."/>
            <person name="Wang S."/>
            <person name="Wang H."/>
            <person name="Wang A."/>
            <person name="Jiang F."/>
            <person name="Liu H."/>
            <person name="Zhao H."/>
            <person name="Xu D."/>
            <person name="Zhang Y."/>
        </authorList>
    </citation>
    <scope>NUCLEOTIDE SEQUENCE [LARGE SCALE GENOMIC DNA]</scope>
    <source>
        <strain evidence="2">cv. Punajuju</strain>
        <tissue evidence="1">Leaves</tissue>
    </source>
</reference>